<keyword evidence="2" id="KW-1185">Reference proteome</keyword>
<reference evidence="1 2" key="1">
    <citation type="journal article" date="2023" name="Genes (Basel)">
        <title>Chromosome-Level Genome Assembly and Circadian Gene Repertoire of the Patagonia Blennie Eleginops maclovinus-The Closest Ancestral Proxy of Antarctic Cryonotothenioids.</title>
        <authorList>
            <person name="Cheng C.C."/>
            <person name="Rivera-Colon A.G."/>
            <person name="Minhas B.F."/>
            <person name="Wilson L."/>
            <person name="Rayamajhi N."/>
            <person name="Vargas-Chacoff L."/>
            <person name="Catchen J.M."/>
        </authorList>
    </citation>
    <scope>NUCLEOTIDE SEQUENCE [LARGE SCALE GENOMIC DNA]</scope>
    <source>
        <strain evidence="1">JMC-PN-2008</strain>
    </source>
</reference>
<dbReference type="Proteomes" id="UP001346869">
    <property type="component" value="Unassembled WGS sequence"/>
</dbReference>
<protein>
    <submittedName>
        <fullName evidence="1">Uncharacterized protein</fullName>
    </submittedName>
</protein>
<gene>
    <name evidence="1" type="ORF">PBY51_019923</name>
</gene>
<reference evidence="1 2" key="2">
    <citation type="journal article" date="2023" name="Mol. Biol. Evol.">
        <title>Genomics of Secondarily Temperate Adaptation in the Only Non-Antarctic Icefish.</title>
        <authorList>
            <person name="Rivera-Colon A.G."/>
            <person name="Rayamajhi N."/>
            <person name="Minhas B.F."/>
            <person name="Madrigal G."/>
            <person name="Bilyk K.T."/>
            <person name="Yoon V."/>
            <person name="Hune M."/>
            <person name="Gregory S."/>
            <person name="Cheng C.H.C."/>
            <person name="Catchen J.M."/>
        </authorList>
    </citation>
    <scope>NUCLEOTIDE SEQUENCE [LARGE SCALE GENOMIC DNA]</scope>
    <source>
        <strain evidence="1">JMC-PN-2008</strain>
    </source>
</reference>
<evidence type="ECO:0000313" key="2">
    <source>
        <dbReference type="Proteomes" id="UP001346869"/>
    </source>
</evidence>
<dbReference type="AlphaFoldDB" id="A0AAN7XRR3"/>
<name>A0AAN7XRR3_ELEMC</name>
<sequence length="74" mass="7824">MKEERTAGPLHSAHCMQLHSPRHAAPPLPPAPCPPRLFDSHSPPVNAILTAPRGVCPPPSTGDVLRSLGPGWPI</sequence>
<accession>A0AAN7XRR3</accession>
<proteinExistence type="predicted"/>
<organism evidence="1 2">
    <name type="scientific">Eleginops maclovinus</name>
    <name type="common">Patagonian blennie</name>
    <name type="synonym">Eleginus maclovinus</name>
    <dbReference type="NCBI Taxonomy" id="56733"/>
    <lineage>
        <taxon>Eukaryota</taxon>
        <taxon>Metazoa</taxon>
        <taxon>Chordata</taxon>
        <taxon>Craniata</taxon>
        <taxon>Vertebrata</taxon>
        <taxon>Euteleostomi</taxon>
        <taxon>Actinopterygii</taxon>
        <taxon>Neopterygii</taxon>
        <taxon>Teleostei</taxon>
        <taxon>Neoteleostei</taxon>
        <taxon>Acanthomorphata</taxon>
        <taxon>Eupercaria</taxon>
        <taxon>Perciformes</taxon>
        <taxon>Notothenioidei</taxon>
        <taxon>Eleginopidae</taxon>
        <taxon>Eleginops</taxon>
    </lineage>
</organism>
<dbReference type="EMBL" id="JAUZQC010000009">
    <property type="protein sequence ID" value="KAK5865674.1"/>
    <property type="molecule type" value="Genomic_DNA"/>
</dbReference>
<evidence type="ECO:0000313" key="1">
    <source>
        <dbReference type="EMBL" id="KAK5865674.1"/>
    </source>
</evidence>
<comment type="caution">
    <text evidence="1">The sequence shown here is derived from an EMBL/GenBank/DDBJ whole genome shotgun (WGS) entry which is preliminary data.</text>
</comment>